<evidence type="ECO:0000313" key="6">
    <source>
        <dbReference type="Proteomes" id="UP000274756"/>
    </source>
</evidence>
<dbReference type="STRING" id="318479.A0A0N4UJJ2"/>
<dbReference type="Proteomes" id="UP000038040">
    <property type="component" value="Unplaced"/>
</dbReference>
<dbReference type="Gene3D" id="3.90.215.10">
    <property type="entry name" value="Gamma Fibrinogen, chain A, domain 1"/>
    <property type="match status" value="1"/>
</dbReference>
<reference evidence="7" key="1">
    <citation type="submission" date="2017-02" db="UniProtKB">
        <authorList>
            <consortium name="WormBaseParasite"/>
        </authorList>
    </citation>
    <scope>IDENTIFICATION</scope>
</reference>
<dbReference type="SUPFAM" id="SSF56496">
    <property type="entry name" value="Fibrinogen C-terminal domain-like"/>
    <property type="match status" value="1"/>
</dbReference>
<dbReference type="SUPFAM" id="SSF57424">
    <property type="entry name" value="LDL receptor-like module"/>
    <property type="match status" value="2"/>
</dbReference>
<dbReference type="CDD" id="cd00112">
    <property type="entry name" value="LDLa"/>
    <property type="match status" value="2"/>
</dbReference>
<organism evidence="5 7">
    <name type="scientific">Dracunculus medinensis</name>
    <name type="common">Guinea worm</name>
    <dbReference type="NCBI Taxonomy" id="318479"/>
    <lineage>
        <taxon>Eukaryota</taxon>
        <taxon>Metazoa</taxon>
        <taxon>Ecdysozoa</taxon>
        <taxon>Nematoda</taxon>
        <taxon>Chromadorea</taxon>
        <taxon>Rhabditida</taxon>
        <taxon>Spirurina</taxon>
        <taxon>Dracunculoidea</taxon>
        <taxon>Dracunculidae</taxon>
        <taxon>Dracunculus</taxon>
    </lineage>
</organism>
<dbReference type="SMART" id="SM00192">
    <property type="entry name" value="LDLa"/>
    <property type="match status" value="3"/>
</dbReference>
<dbReference type="InterPro" id="IPR002181">
    <property type="entry name" value="Fibrinogen_a/b/g_C_dom"/>
</dbReference>
<evidence type="ECO:0000259" key="3">
    <source>
        <dbReference type="PROSITE" id="PS51406"/>
    </source>
</evidence>
<evidence type="ECO:0000313" key="4">
    <source>
        <dbReference type="EMBL" id="VDN60228.1"/>
    </source>
</evidence>
<reference evidence="4 6" key="2">
    <citation type="submission" date="2018-11" db="EMBL/GenBank/DDBJ databases">
        <authorList>
            <consortium name="Pathogen Informatics"/>
        </authorList>
    </citation>
    <scope>NUCLEOTIDE SEQUENCE [LARGE SCALE GENOMIC DNA]</scope>
</reference>
<dbReference type="Gene3D" id="4.10.400.10">
    <property type="entry name" value="Low-density Lipoprotein Receptor"/>
    <property type="match status" value="2"/>
</dbReference>
<name>A0A0N4UJJ2_DRAME</name>
<gene>
    <name evidence="4" type="ORF">DME_LOCUS10201</name>
</gene>
<dbReference type="InterPro" id="IPR036055">
    <property type="entry name" value="LDL_receptor-like_sf"/>
</dbReference>
<dbReference type="InterPro" id="IPR036056">
    <property type="entry name" value="Fibrinogen-like_C"/>
</dbReference>
<accession>A0A0N4UJJ2</accession>
<protein>
    <submittedName>
        <fullName evidence="7">Fibrinogen C-terminal domain-containing protein</fullName>
    </submittedName>
</protein>
<dbReference type="SMR" id="A0A0N4UJJ2"/>
<evidence type="ECO:0000313" key="5">
    <source>
        <dbReference type="Proteomes" id="UP000038040"/>
    </source>
</evidence>
<dbReference type="Pfam" id="PF00147">
    <property type="entry name" value="Fibrinogen_C"/>
    <property type="match status" value="1"/>
</dbReference>
<dbReference type="InterPro" id="IPR002172">
    <property type="entry name" value="LDrepeatLR_classA_rpt"/>
</dbReference>
<dbReference type="PROSITE" id="PS51406">
    <property type="entry name" value="FIBRINOGEN_C_2"/>
    <property type="match status" value="1"/>
</dbReference>
<dbReference type="PROSITE" id="PS50068">
    <property type="entry name" value="LDLRA_2"/>
    <property type="match status" value="2"/>
</dbReference>
<feature type="domain" description="Fibrinogen C-terminal" evidence="3">
    <location>
        <begin position="259"/>
        <end position="346"/>
    </location>
</feature>
<dbReference type="EMBL" id="UYYG01001206">
    <property type="protein sequence ID" value="VDN60228.1"/>
    <property type="molecule type" value="Genomic_DNA"/>
</dbReference>
<proteinExistence type="predicted"/>
<dbReference type="OrthoDB" id="6514358at2759"/>
<keyword evidence="1" id="KW-1015">Disulfide bond</keyword>
<comment type="caution">
    <text evidence="2">Lacks conserved residue(s) required for the propagation of feature annotation.</text>
</comment>
<dbReference type="Proteomes" id="UP000274756">
    <property type="component" value="Unassembled WGS sequence"/>
</dbReference>
<dbReference type="PANTHER" id="PTHR19143">
    <property type="entry name" value="FIBRINOGEN/TENASCIN/ANGIOPOEITIN"/>
    <property type="match status" value="1"/>
</dbReference>
<dbReference type="Pfam" id="PF00057">
    <property type="entry name" value="Ldl_recept_a"/>
    <property type="match status" value="2"/>
</dbReference>
<dbReference type="PRINTS" id="PR00261">
    <property type="entry name" value="LDLRECEPTOR"/>
</dbReference>
<evidence type="ECO:0000256" key="2">
    <source>
        <dbReference type="PROSITE-ProRule" id="PRU00124"/>
    </source>
</evidence>
<keyword evidence="6" id="KW-1185">Reference proteome</keyword>
<dbReference type="InterPro" id="IPR014716">
    <property type="entry name" value="Fibrinogen_a/b/g_C_1"/>
</dbReference>
<dbReference type="InterPro" id="IPR050373">
    <property type="entry name" value="Fibrinogen_C-term_domain"/>
</dbReference>
<evidence type="ECO:0000313" key="7">
    <source>
        <dbReference type="WBParaSite" id="DME_0000783101-mRNA-1"/>
    </source>
</evidence>
<sequence>KLAISEGKETKANANYKLLVNVFEEYSNHVNGRCQGGFDCDPNSTLTCVPLSAIRDCITDCPNSADEKCGENEILCDELTKKGCGKCVRSDQLQTRCSDRRWRGLCSEPNHFKCIHTQNCVLPQWINDGIDDCADGSDEGICANDSITCAKPTDKPSLVPAPLNFYGDNYAPEKHIGKCLEGEFKCLSGNECIQIALVLDGIYHCSDKSDENYCEKLSKGEEDCPNRSQPCSFDPNIASFTCGCSAGMIRSANGICLPIYAPQYPADCADLQHRYHTIRSGLYTVYDWKCPQPNKCNFSVICDMEIYGGGWTIVMQRLNTSTNFSRNSFDYEQGFNLDENNFWIGLFTVDDLIESRMSPFLTTEQTNCKSGGGWWVKRCNQKGVLTATNQAQADYPGITWSGHRLSEVQMLIRPRAYIPPAKIIH</sequence>
<dbReference type="SMART" id="SM00186">
    <property type="entry name" value="FBG"/>
    <property type="match status" value="1"/>
</dbReference>
<dbReference type="NCBIfam" id="NF040941">
    <property type="entry name" value="GGGWT_bact"/>
    <property type="match status" value="1"/>
</dbReference>
<dbReference type="AlphaFoldDB" id="A0A0N4UJJ2"/>
<evidence type="ECO:0000256" key="1">
    <source>
        <dbReference type="ARBA" id="ARBA00023157"/>
    </source>
</evidence>
<dbReference type="WBParaSite" id="DME_0000783101-mRNA-1">
    <property type="protein sequence ID" value="DME_0000783101-mRNA-1"/>
    <property type="gene ID" value="DME_0000783101"/>
</dbReference>